<comment type="caution">
    <text evidence="2">The sequence shown here is derived from an EMBL/GenBank/DDBJ whole genome shotgun (WGS) entry which is preliminary data.</text>
</comment>
<evidence type="ECO:0000313" key="2">
    <source>
        <dbReference type="EMBL" id="KAJ4387855.1"/>
    </source>
</evidence>
<dbReference type="OrthoDB" id="5397087at2759"/>
<feature type="region of interest" description="Disordered" evidence="1">
    <location>
        <begin position="203"/>
        <end position="256"/>
    </location>
</feature>
<feature type="region of interest" description="Disordered" evidence="1">
    <location>
        <begin position="284"/>
        <end position="340"/>
    </location>
</feature>
<evidence type="ECO:0000313" key="3">
    <source>
        <dbReference type="Proteomes" id="UP001140453"/>
    </source>
</evidence>
<protein>
    <submittedName>
        <fullName evidence="2">Uncharacterized protein</fullName>
    </submittedName>
</protein>
<feature type="compositionally biased region" description="Polar residues" evidence="1">
    <location>
        <begin position="284"/>
        <end position="296"/>
    </location>
</feature>
<feature type="compositionally biased region" description="Basic and acidic residues" evidence="1">
    <location>
        <begin position="16"/>
        <end position="36"/>
    </location>
</feature>
<evidence type="ECO:0000256" key="1">
    <source>
        <dbReference type="SAM" id="MobiDB-lite"/>
    </source>
</evidence>
<name>A0A9W9CTP9_9PEZI</name>
<reference evidence="2" key="1">
    <citation type="submission" date="2022-10" db="EMBL/GenBank/DDBJ databases">
        <title>Tapping the CABI collections for fungal endophytes: first genome assemblies for Collariella, Neodidymelliopsis, Ascochyta clinopodiicola, Didymella pomorum, Didymosphaeria variabile, Neocosmospora piperis and Neocucurbitaria cava.</title>
        <authorList>
            <person name="Hill R."/>
        </authorList>
    </citation>
    <scope>NUCLEOTIDE SEQUENCE</scope>
    <source>
        <strain evidence="2">IMI 355082</strain>
    </source>
</reference>
<feature type="compositionally biased region" description="Polar residues" evidence="1">
    <location>
        <begin position="245"/>
        <end position="256"/>
    </location>
</feature>
<gene>
    <name evidence="2" type="ORF">N0V93_008458</name>
</gene>
<feature type="region of interest" description="Disordered" evidence="1">
    <location>
        <begin position="1"/>
        <end position="36"/>
    </location>
</feature>
<keyword evidence="3" id="KW-1185">Reference proteome</keyword>
<dbReference type="Proteomes" id="UP001140453">
    <property type="component" value="Unassembled WGS sequence"/>
</dbReference>
<feature type="compositionally biased region" description="Basic and acidic residues" evidence="1">
    <location>
        <begin position="444"/>
        <end position="458"/>
    </location>
</feature>
<proteinExistence type="predicted"/>
<feature type="region of interest" description="Disordered" evidence="1">
    <location>
        <begin position="395"/>
        <end position="503"/>
    </location>
</feature>
<accession>A0A9W9CTP9</accession>
<dbReference type="EMBL" id="JAPEVB010000005">
    <property type="protein sequence ID" value="KAJ4387855.1"/>
    <property type="molecule type" value="Genomic_DNA"/>
</dbReference>
<organism evidence="2 3">
    <name type="scientific">Gnomoniopsis smithogilvyi</name>
    <dbReference type="NCBI Taxonomy" id="1191159"/>
    <lineage>
        <taxon>Eukaryota</taxon>
        <taxon>Fungi</taxon>
        <taxon>Dikarya</taxon>
        <taxon>Ascomycota</taxon>
        <taxon>Pezizomycotina</taxon>
        <taxon>Sordariomycetes</taxon>
        <taxon>Sordariomycetidae</taxon>
        <taxon>Diaporthales</taxon>
        <taxon>Gnomoniaceae</taxon>
        <taxon>Gnomoniopsis</taxon>
    </lineage>
</organism>
<feature type="compositionally biased region" description="Low complexity" evidence="1">
    <location>
        <begin position="460"/>
        <end position="471"/>
    </location>
</feature>
<sequence>MTGDTGLKAPGANRQQSERTPSENKERAYVAASRRGDRSIEARVESAKAASKIHFERTGKRLKISEEIVRKEEMYEEEDDHLPLAYRNVVFRPDIPDKFRDYTMIQLGMRQFGADSDAMAKLDNEDRVNSAFAAAFPGMHGFGQAQQRQTDSMQVPLTSPGATTFQQAGIPMPNDWHSSSAMPPSTILSTAQSPGLAQFLPEMHRESSSSSNGMIRTPSDESLATMHRHGSLSSVRSARMERQGSGASMTSSLSHNTPIWPPLSPGNLEFDGFFGGSLSATTPVSGSHDMSQSRSMSVPFPTEPRGYRRRRDETTPVLQSPNHGMPLVSPNHSIPPAKRNRSDAAAYGNVNRYPFSTEVPGNIQGMVVQTPSAGQHATQSTAYQQAMAYGQFQQGLESQDSTKAVPRLQPPPRKIKSPNRAPKQSVSRAGNKENAAPMQAPEMDSTKKVKVEADKEQGLDTTAASFAAADAVSPTTVPKGLDDELSPKAVSKASVDDHGASDESYPFDTMGGFLGSFGGQDDAGWGLDFNTEEWSAAPVDAGAFSFDDLLQFPASQPDE</sequence>
<dbReference type="AlphaFoldDB" id="A0A9W9CTP9"/>